<feature type="binding site" evidence="16">
    <location>
        <position position="780"/>
    </location>
    <ligand>
        <name>ATP</name>
        <dbReference type="ChEBI" id="CHEBI:30616"/>
        <label>2</label>
    </ligand>
</feature>
<feature type="binding site" evidence="16">
    <location>
        <position position="300"/>
    </location>
    <ligand>
        <name>Mn(2+)</name>
        <dbReference type="ChEBI" id="CHEBI:29035"/>
        <label>2</label>
    </ligand>
</feature>
<dbReference type="GO" id="GO:0046872">
    <property type="term" value="F:metal ion binding"/>
    <property type="evidence" value="ECO:0007669"/>
    <property type="project" value="UniProtKB-KW"/>
</dbReference>
<dbReference type="SMART" id="SM01209">
    <property type="entry name" value="GARS_A"/>
    <property type="match status" value="1"/>
</dbReference>
<feature type="binding site" evidence="16">
    <location>
        <position position="210"/>
    </location>
    <ligand>
        <name>ATP</name>
        <dbReference type="ChEBI" id="CHEBI:30616"/>
        <label>1</label>
    </ligand>
</feature>
<feature type="binding site" evidence="16">
    <location>
        <position position="129"/>
    </location>
    <ligand>
        <name>ATP</name>
        <dbReference type="ChEBI" id="CHEBI:30616"/>
        <label>1</label>
    </ligand>
</feature>
<feature type="binding site" evidence="15">
    <location>
        <begin position="1294"/>
        <end position="1295"/>
    </location>
    <ligand>
        <name>substrate</name>
    </ligand>
</feature>
<dbReference type="GO" id="GO:0005737">
    <property type="term" value="C:cytoplasm"/>
    <property type="evidence" value="ECO:0007669"/>
    <property type="project" value="UniProtKB-SubCell"/>
</dbReference>
<feature type="binding site" evidence="15">
    <location>
        <begin position="1148"/>
        <end position="1149"/>
    </location>
    <ligand>
        <name>substrate</name>
    </ligand>
</feature>
<dbReference type="RefSeq" id="WP_084384475.1">
    <property type="nucleotide sequence ID" value="NZ_CP021422.1"/>
</dbReference>
<feature type="binding site" evidence="16">
    <location>
        <position position="834"/>
    </location>
    <ligand>
        <name>Mg(2+)</name>
        <dbReference type="ChEBI" id="CHEBI:18420"/>
        <label>4</label>
    </ligand>
</feature>
<comment type="subcellular location">
    <subcellularLocation>
        <location evidence="15">Cytoplasm</location>
    </subcellularLocation>
</comment>
<dbReference type="SUPFAM" id="SSF52440">
    <property type="entry name" value="PreATP-grasp domain"/>
    <property type="match status" value="2"/>
</dbReference>
<evidence type="ECO:0000256" key="10">
    <source>
        <dbReference type="ARBA" id="ARBA00022842"/>
    </source>
</evidence>
<feature type="binding site" evidence="15">
    <location>
        <position position="1243"/>
    </location>
    <ligand>
        <name>substrate</name>
    </ligand>
</feature>
<feature type="active site" evidence="17">
    <location>
        <position position="1147"/>
    </location>
</feature>
<dbReference type="Pfam" id="PF02787">
    <property type="entry name" value="CPSase_L_D3"/>
    <property type="match status" value="1"/>
</dbReference>
<dbReference type="NCBIfam" id="NF003671">
    <property type="entry name" value="PRK05294.1"/>
    <property type="match status" value="1"/>
</dbReference>
<dbReference type="InterPro" id="IPR018510">
    <property type="entry name" value="DAP_epimerase_AS"/>
</dbReference>
<feature type="binding site" evidence="16">
    <location>
        <position position="748"/>
    </location>
    <ligand>
        <name>ATP</name>
        <dbReference type="ChEBI" id="CHEBI:30616"/>
        <label>2</label>
    </ligand>
</feature>
<feature type="binding site" evidence="15">
    <location>
        <position position="1276"/>
    </location>
    <ligand>
        <name>substrate</name>
    </ligand>
</feature>
<evidence type="ECO:0000256" key="9">
    <source>
        <dbReference type="ARBA" id="ARBA00022840"/>
    </source>
</evidence>
<comment type="domain">
    <text evidence="16">The large subunit is composed of 2 ATP-grasp domains that are involved in binding the 2 ATP molecules needed for carbamoyl phosphate synthesis. The N-terminal ATP-grasp domain (referred to as the carboxyphosphate synthetic component) catalyzes the ATP-dependent phosphorylation of hydrogencarbonate to carboxyphosphate and the subsequent nucleophilic attack by ammonia to form a carbamate intermediate. The C-terminal ATP-grasp domain (referred to as the carbamoyl phosphate synthetic component) then catalyzes the phosphorylation of carbamate with the second ATP to form the end product carbamoyl phosphate. The reactive and unstable enzyme intermediates are sequentially channeled from one active site to the next through the interior of the protein over a distance of at least 96 A.</text>
</comment>
<keyword evidence="9 16" id="KW-0067">ATP-binding</keyword>
<comment type="catalytic activity">
    <reaction evidence="15">
        <text>(2S,6S)-2,6-diaminopimelate = meso-2,6-diaminopimelate</text>
        <dbReference type="Rhea" id="RHEA:15393"/>
        <dbReference type="ChEBI" id="CHEBI:57609"/>
        <dbReference type="ChEBI" id="CHEBI:57791"/>
        <dbReference type="EC" id="5.1.1.7"/>
    </reaction>
</comment>
<evidence type="ECO:0000313" key="22">
    <source>
        <dbReference type="Proteomes" id="UP000196710"/>
    </source>
</evidence>
<dbReference type="GO" id="GO:0006526">
    <property type="term" value="P:L-arginine biosynthetic process"/>
    <property type="evidence" value="ECO:0007669"/>
    <property type="project" value="UniProtKB-UniRule"/>
</dbReference>
<dbReference type="Gene3D" id="3.40.50.20">
    <property type="match status" value="2"/>
</dbReference>
<keyword evidence="15" id="KW-0457">Lysine biosynthesis</keyword>
<keyword evidence="6" id="KW-0479">Metal-binding</keyword>
<evidence type="ECO:0000256" key="5">
    <source>
        <dbReference type="ARBA" id="ARBA00022605"/>
    </source>
</evidence>
<feature type="domain" description="ATP-grasp" evidence="18">
    <location>
        <begin position="673"/>
        <end position="863"/>
    </location>
</feature>
<sequence length="1360" mass="148088">MPLNKDIKKVLVIGSGPIVIGQAAEFDYAGTQACRALREDGIEIVLVNSNPATIMTDQAMADRIYIEPLNLTTVKRIIEKERPDSILSGFGGQTGLTLSMQLAKEGFLDKHNVRLLGAGPETIDKAEDRQLFKDAMERIGQPCVPSKVVTTVEDAEAFAGEIGYPVIIRPAFTLGGTGGGIVNDPHELREITANGLALSPITQVLVEKSIAGWKEIEFEVMRDGAGNAITICSMENLDPVGVHTGDSIVIAPAVTLSDKEYQMLRTAALDIVNELGVEGGCNCQFALHPTSFEYAVIEVNPRVSRSSALASKATGYPIAKVATKIAIGYRLDEIKNAVTGVTYAAFEPTIDYVAVKFPKWPFDKFVYAKRDLGTQMKATGEVMSIADSFEMALMKAVRGAEIGLDTLNMKKFADEDENTLLRIAEHATDERLFAVYELLKRGKTVDELYELTMIDRWFLSKLMNLLDYERELMKGQLTEELYTRGKRRGYPDAAIARLSGCKVDYKRQTTFKMVDTCAGEFAAHTPYFYATYDTPESGGEDEAAEFIRDKGDKQTIMVLGSGPIRIGQGIEFDYASVHCVMALQKLGYQVVIVNNNPETVSTDFDTGDRLYFEPLSPEDVMDIINIEKPLGVVVAFGGQTAIKLTKTLAANNIPILGSSADTIDMAEDRERFDELLERSGIKRPRGSTVMTAGEALEAAEQLGYPVLMRPSYVLGGQNMIIATCPEDIEEYMRIILSTKQDNPVLIDKYLSGMEIEVDAICDGEEILIPGIMEHVERTGIHSGDSIAVYPASDIDDGMSAKIVATTETLCRELHGIGLINLQYIIMDGEIYVIEVNPRASRTVPYISKVTGVPMCDLATKVSLGYKLRDLGFGTGLYKPSPYVAVKVPVFSFEKLADVDTHLGPEMKSTGEVLGIGTSLEEALYKGLVASGHNMHKGGGVFITVRDQDKSEIAEIAKKFDRLGFKLYATGGTALVLFKAGLNVMVVDKIHENSGHNTITLLESGQVNYVISTSAKGRNPARDSVKIRRKASLLGIPCLTAIDTANALADSLMSRYTPENIELVDINDLKEEKQRIRFTKMSACSNDYVYVNCFDPKNRVSSPESLAVSLSDRHNGVGGDGVILIGPSDCADAKMTMFNRDGSEGWMCGNGIRCVAKYLFDNGIVRGTPAGVGRAVMRIEAKSGVKECTVITKNGLCHQVAVDMGRVSLEPETVPVKLPGGPVIGRRVELAGEQREITCCSLGNPHVTLFVSSVDKVDVEKLGSVIERDPLFPQRVNVGFVEVIDSRTLKARIWERGSGETMACGTGTCAAVVAAALNGFCPKGQDIRVLLKGGELKINYTDERVIMTGEAVKIFDGEVEV</sequence>
<dbReference type="Pfam" id="PF25596">
    <property type="entry name" value="CPSase_L_D1"/>
    <property type="match status" value="2"/>
</dbReference>
<organism evidence="21 23">
    <name type="scientific">Acutalibacter muris</name>
    <dbReference type="NCBI Taxonomy" id="1796620"/>
    <lineage>
        <taxon>Bacteria</taxon>
        <taxon>Bacillati</taxon>
        <taxon>Bacillota</taxon>
        <taxon>Clostridia</taxon>
        <taxon>Eubacteriales</taxon>
        <taxon>Acutalibacteraceae</taxon>
        <taxon>Acutalibacter</taxon>
    </lineage>
</organism>
<dbReference type="EC" id="5.1.1.7" evidence="15"/>
<comment type="pathway">
    <text evidence="15">Amino-acid biosynthesis; L-lysine biosynthesis via DAP pathway; DL-2,6-diaminopimelate from LL-2,6-diaminopimelate: step 1/1.</text>
</comment>
<dbReference type="Gene3D" id="3.40.50.1380">
    <property type="entry name" value="Methylglyoxal synthase-like domain"/>
    <property type="match status" value="1"/>
</dbReference>
<dbReference type="GO" id="GO:0005524">
    <property type="term" value="F:ATP binding"/>
    <property type="evidence" value="ECO:0007669"/>
    <property type="project" value="UniProtKB-UniRule"/>
</dbReference>
<dbReference type="NCBIfam" id="NF009455">
    <property type="entry name" value="PRK12815.1"/>
    <property type="match status" value="1"/>
</dbReference>
<feature type="binding site" evidence="15">
    <location>
        <position position="1138"/>
    </location>
    <ligand>
        <name>substrate</name>
    </ligand>
</feature>
<dbReference type="NCBIfam" id="TIGR00652">
    <property type="entry name" value="DapF"/>
    <property type="match status" value="1"/>
</dbReference>
<feature type="binding site" evidence="16">
    <location>
        <position position="298"/>
    </location>
    <ligand>
        <name>Mg(2+)</name>
        <dbReference type="ChEBI" id="CHEBI:18420"/>
        <label>2</label>
    </ligand>
</feature>
<feature type="binding site" evidence="16">
    <location>
        <position position="836"/>
    </location>
    <ligand>
        <name>Mn(2+)</name>
        <dbReference type="ChEBI" id="CHEBI:29035"/>
        <label>4</label>
    </ligand>
</feature>
<dbReference type="GO" id="GO:0044205">
    <property type="term" value="P:'de novo' UMP biosynthetic process"/>
    <property type="evidence" value="ECO:0007669"/>
    <property type="project" value="UniProtKB-UniRule"/>
</dbReference>
<comment type="pathway">
    <text evidence="16">Pyrimidine metabolism; UMP biosynthesis via de novo pathway; (S)-dihydroorotate from bicarbonate: step 1/3.</text>
</comment>
<evidence type="ECO:0000256" key="12">
    <source>
        <dbReference type="ARBA" id="ARBA00023211"/>
    </source>
</evidence>
<feature type="binding site" evidence="16">
    <location>
        <position position="243"/>
    </location>
    <ligand>
        <name>ATP</name>
        <dbReference type="ChEBI" id="CHEBI:30616"/>
        <label>1</label>
    </ligand>
</feature>
<dbReference type="InterPro" id="IPR058047">
    <property type="entry name" value="CPSase_preATP-grasp"/>
</dbReference>
<evidence type="ECO:0000259" key="18">
    <source>
        <dbReference type="PROSITE" id="PS50975"/>
    </source>
</evidence>
<feature type="binding site" evidence="16">
    <location>
        <position position="754"/>
    </location>
    <ligand>
        <name>ATP</name>
        <dbReference type="ChEBI" id="CHEBI:30616"/>
        <label>2</label>
    </ligand>
</feature>
<feature type="binding site" evidence="16">
    <location>
        <position position="834"/>
    </location>
    <ligand>
        <name>Mn(2+)</name>
        <dbReference type="ChEBI" id="CHEBI:29035"/>
        <label>3</label>
    </ligand>
</feature>
<feature type="binding site" evidence="16">
    <location>
        <position position="834"/>
    </location>
    <ligand>
        <name>Mn(2+)</name>
        <dbReference type="ChEBI" id="CHEBI:29035"/>
        <label>4</label>
    </ligand>
</feature>
<evidence type="ECO:0000313" key="20">
    <source>
        <dbReference type="EMBL" id="ASB41533.1"/>
    </source>
</evidence>
<dbReference type="Proteomes" id="UP000196710">
    <property type="component" value="Chromosome"/>
</dbReference>
<dbReference type="Pfam" id="PF02786">
    <property type="entry name" value="CPSase_L_D2"/>
    <property type="match status" value="2"/>
</dbReference>
<dbReference type="PROSITE" id="PS50975">
    <property type="entry name" value="ATP_GRASP"/>
    <property type="match status" value="2"/>
</dbReference>
<dbReference type="InterPro" id="IPR011761">
    <property type="entry name" value="ATP-grasp"/>
</dbReference>
<feature type="binding site" evidence="16">
    <location>
        <position position="175"/>
    </location>
    <ligand>
        <name>ATP</name>
        <dbReference type="ChEBI" id="CHEBI:30616"/>
        <label>1</label>
    </ligand>
</feature>
<evidence type="ECO:0000256" key="17">
    <source>
        <dbReference type="PROSITE-ProRule" id="PRU10125"/>
    </source>
</evidence>
<comment type="subunit">
    <text evidence="16">Composed of two chains; the small (or glutamine) chain promotes the hydrolysis of glutamine to ammonia, which is used by the large (or ammonia) chain to synthesize carbamoyl phosphate. Tetramer of heterodimers (alpha,beta)4.</text>
</comment>
<dbReference type="InterPro" id="IPR006275">
    <property type="entry name" value="CPSase_lsu"/>
</dbReference>
<feature type="binding site" evidence="16">
    <location>
        <position position="822"/>
    </location>
    <ligand>
        <name>Mn(2+)</name>
        <dbReference type="ChEBI" id="CHEBI:29035"/>
        <label>3</label>
    </ligand>
</feature>
<feature type="binding site" evidence="16">
    <location>
        <position position="241"/>
    </location>
    <ligand>
        <name>ATP</name>
        <dbReference type="ChEBI" id="CHEBI:30616"/>
        <label>1</label>
    </ligand>
</feature>
<evidence type="ECO:0000256" key="16">
    <source>
        <dbReference type="HAMAP-Rule" id="MF_01210"/>
    </source>
</evidence>
<feature type="domain" description="MGS-like" evidence="19">
    <location>
        <begin position="932"/>
        <end position="1075"/>
    </location>
</feature>
<dbReference type="PANTHER" id="PTHR11405:SF53">
    <property type="entry name" value="CARBAMOYL-PHOSPHATE SYNTHASE [AMMONIA], MITOCHONDRIAL"/>
    <property type="match status" value="1"/>
</dbReference>
<dbReference type="EMBL" id="CP021422">
    <property type="protein sequence ID" value="ASB41533.1"/>
    <property type="molecule type" value="Genomic_DNA"/>
</dbReference>
<evidence type="ECO:0000313" key="21">
    <source>
        <dbReference type="EMBL" id="QQR30792.1"/>
    </source>
</evidence>
<dbReference type="EC" id="6.3.5.5" evidence="16"/>
<feature type="region of interest" description="Carboxyphosphate synthetic domain" evidence="16">
    <location>
        <begin position="1"/>
        <end position="401"/>
    </location>
</feature>
<evidence type="ECO:0000256" key="1">
    <source>
        <dbReference type="ARBA" id="ARBA00005077"/>
    </source>
</evidence>
<proteinExistence type="inferred from homology"/>
<dbReference type="FunFam" id="3.30.470.20:FF:000001">
    <property type="entry name" value="Carbamoyl-phosphate synthase large chain"/>
    <property type="match status" value="1"/>
</dbReference>
<keyword evidence="12" id="KW-0464">Manganese</keyword>
<dbReference type="EMBL" id="CP065321">
    <property type="protein sequence ID" value="QQR30792.1"/>
    <property type="molecule type" value="Genomic_DNA"/>
</dbReference>
<evidence type="ECO:0000256" key="13">
    <source>
        <dbReference type="ARBA" id="ARBA00047359"/>
    </source>
</evidence>
<dbReference type="EC" id="6.3.4.16" evidence="16"/>
<protein>
    <recommendedName>
        <fullName evidence="15 16">Multifunctional fusion protein</fullName>
    </recommendedName>
    <domain>
        <recommendedName>
            <fullName evidence="15">Diaminopimelate epimerase</fullName>
            <shortName evidence="15">DAP epimerase</shortName>
            <ecNumber evidence="15">5.1.1.7</ecNumber>
        </recommendedName>
        <alternativeName>
            <fullName evidence="15">PLP-independent amino acid racemase</fullName>
        </alternativeName>
    </domain>
    <domain>
        <recommendedName>
            <fullName evidence="16">Carbamoyl phosphate synthase large chain</fullName>
            <ecNumber evidence="16">6.3.4.16</ecNumber>
            <ecNumber evidence="16">6.3.5.5</ecNumber>
        </recommendedName>
        <alternativeName>
            <fullName evidence="16">Carbamoyl phosphate synthetase ammonia chain</fullName>
        </alternativeName>
    </domain>
</protein>
<feature type="binding site" evidence="16">
    <location>
        <position position="836"/>
    </location>
    <ligand>
        <name>Mg(2+)</name>
        <dbReference type="ChEBI" id="CHEBI:18420"/>
        <label>4</label>
    </ligand>
</feature>
<dbReference type="PRINTS" id="PR00098">
    <property type="entry name" value="CPSASE"/>
</dbReference>
<feature type="site" description="Could be important to modulate the pK values of the two catalytic cysteine residues" evidence="15">
    <location>
        <position position="1245"/>
    </location>
</feature>
<feature type="active site" description="Proton acceptor" evidence="15">
    <location>
        <position position="1303"/>
    </location>
</feature>
<comment type="catalytic activity">
    <reaction evidence="14 16">
        <text>hydrogencarbonate + L-glutamine + 2 ATP + H2O = carbamoyl phosphate + L-glutamate + 2 ADP + phosphate + 2 H(+)</text>
        <dbReference type="Rhea" id="RHEA:18633"/>
        <dbReference type="ChEBI" id="CHEBI:15377"/>
        <dbReference type="ChEBI" id="CHEBI:15378"/>
        <dbReference type="ChEBI" id="CHEBI:17544"/>
        <dbReference type="ChEBI" id="CHEBI:29985"/>
        <dbReference type="ChEBI" id="CHEBI:30616"/>
        <dbReference type="ChEBI" id="CHEBI:43474"/>
        <dbReference type="ChEBI" id="CHEBI:58228"/>
        <dbReference type="ChEBI" id="CHEBI:58359"/>
        <dbReference type="ChEBI" id="CHEBI:456216"/>
        <dbReference type="EC" id="6.3.5.5"/>
    </reaction>
</comment>
<dbReference type="PROSITE" id="PS00867">
    <property type="entry name" value="CPSASE_2"/>
    <property type="match status" value="2"/>
</dbReference>
<dbReference type="GO" id="GO:0006541">
    <property type="term" value="P:glutamine metabolic process"/>
    <property type="evidence" value="ECO:0007669"/>
    <property type="project" value="TreeGrafter"/>
</dbReference>
<dbReference type="InterPro" id="IPR001653">
    <property type="entry name" value="DAP_epimerase_DapF"/>
</dbReference>
<dbReference type="SUPFAM" id="SSF56059">
    <property type="entry name" value="Glutathione synthetase ATP-binding domain-like"/>
    <property type="match status" value="2"/>
</dbReference>
<reference evidence="20" key="1">
    <citation type="journal article" date="2017" name="Genome Announc.">
        <title>High-Quality Whole-Genome Sequences of the Oligo-Mouse-Microbiota Bacterial Community.</title>
        <authorList>
            <person name="Garzetti D."/>
            <person name="Brugiroux S."/>
            <person name="Bunk B."/>
            <person name="Pukall R."/>
            <person name="McCoy K.D."/>
            <person name="Macpherson A.J."/>
            <person name="Stecher B."/>
        </authorList>
    </citation>
    <scope>NUCLEOTIDE SEQUENCE</scope>
    <source>
        <strain evidence="20">KB18</strain>
    </source>
</reference>
<feature type="binding site" evidence="15">
    <location>
        <position position="1085"/>
    </location>
    <ligand>
        <name>substrate</name>
    </ligand>
</feature>
<dbReference type="SMART" id="SM01096">
    <property type="entry name" value="CPSase_L_D3"/>
    <property type="match status" value="1"/>
</dbReference>
<feature type="binding site" evidence="16">
    <location>
        <position position="298"/>
    </location>
    <ligand>
        <name>ATP</name>
        <dbReference type="ChEBI" id="CHEBI:30616"/>
        <label>1</label>
    </ligand>
</feature>
<dbReference type="Pfam" id="PF01678">
    <property type="entry name" value="DAP_epimerase"/>
    <property type="match status" value="2"/>
</dbReference>
<dbReference type="InterPro" id="IPR016185">
    <property type="entry name" value="PreATP-grasp_dom_sf"/>
</dbReference>
<feature type="binding site" evidence="16">
    <location>
        <position position="284"/>
    </location>
    <ligand>
        <name>Mg(2+)</name>
        <dbReference type="ChEBI" id="CHEBI:18420"/>
        <label>1</label>
    </ligand>
</feature>
<keyword evidence="8 16" id="KW-0547">Nucleotide-binding</keyword>
<evidence type="ECO:0000256" key="3">
    <source>
        <dbReference type="ARBA" id="ARBA00022571"/>
    </source>
</evidence>
<evidence type="ECO:0000256" key="15">
    <source>
        <dbReference type="HAMAP-Rule" id="MF_00197"/>
    </source>
</evidence>
<reference evidence="22" key="2">
    <citation type="submission" date="2017-05" db="EMBL/GenBank/DDBJ databases">
        <title>Improved OligoMM genomes.</title>
        <authorList>
            <person name="Garzetti D."/>
        </authorList>
    </citation>
    <scope>NUCLEOTIDE SEQUENCE [LARGE SCALE GENOMIC DNA]</scope>
    <source>
        <strain evidence="22">KB18</strain>
    </source>
</reference>
<keyword evidence="15" id="KW-0963">Cytoplasm</keyword>
<feature type="binding site" evidence="15">
    <location>
        <begin position="1304"/>
        <end position="1305"/>
    </location>
    <ligand>
        <name>substrate</name>
    </ligand>
</feature>
<dbReference type="InterPro" id="IPR036914">
    <property type="entry name" value="MGS-like_dom_sf"/>
</dbReference>
<evidence type="ECO:0000256" key="8">
    <source>
        <dbReference type="ARBA" id="ARBA00022741"/>
    </source>
</evidence>
<feature type="binding site" evidence="16">
    <location>
        <position position="834"/>
    </location>
    <ligand>
        <name>ATP</name>
        <dbReference type="ChEBI" id="CHEBI:30616"/>
        <label>2</label>
    </ligand>
</feature>
<feature type="binding site" evidence="16">
    <location>
        <position position="215"/>
    </location>
    <ligand>
        <name>ATP</name>
        <dbReference type="ChEBI" id="CHEBI:30616"/>
        <label>1</label>
    </ligand>
</feature>
<dbReference type="FunFam" id="3.40.50.20:FF:000001">
    <property type="entry name" value="Carbamoyl-phosphate synthase large chain"/>
    <property type="match status" value="1"/>
</dbReference>
<feature type="active site" description="Proton donor" evidence="15">
    <location>
        <position position="1147"/>
    </location>
</feature>
<keyword evidence="5 15" id="KW-0028">Amino-acid biosynthesis</keyword>
<comment type="similarity">
    <text evidence="15">Belongs to the diaminopimelate epimerase family.</text>
</comment>
<comment type="function">
    <text evidence="16">Large subunit of the glutamine-dependent carbamoyl phosphate synthetase (CPSase). CPSase catalyzes the formation of carbamoyl phosphate from the ammonia moiety of glutamine, carbonate, and phosphate donated by ATP, constituting the first step of 2 biosynthetic pathways, one leading to arginine and/or urea and the other to pyrimidine nucleotides. The large subunit (synthetase) binds the substrates ammonia (free or transferred from glutamine from the small subunit), hydrogencarbonate and ATP and carries out an ATP-coupled ligase reaction, activating hydrogencarbonate by forming carboxy phosphate which reacts with ammonia to form carbamoyl phosphate.</text>
</comment>
<dbReference type="Gene3D" id="3.10.310.10">
    <property type="entry name" value="Diaminopimelate Epimerase, Chain A, domain 1"/>
    <property type="match status" value="2"/>
</dbReference>
<gene>
    <name evidence="16 21" type="primary">carB</name>
    <name evidence="15" type="synonym">dapF</name>
    <name evidence="20" type="ORF">ADH66_13245</name>
    <name evidence="21" type="ORF">I5Q82_03580</name>
</gene>
<comment type="similarity">
    <text evidence="2 16">Belongs to the CarB family.</text>
</comment>
<feature type="binding site" evidence="16">
    <location>
        <position position="169"/>
    </location>
    <ligand>
        <name>ATP</name>
        <dbReference type="ChEBI" id="CHEBI:30616"/>
        <label>1</label>
    </ligand>
</feature>
<comment type="pathway">
    <text evidence="1 16">Amino-acid biosynthesis; L-arginine biosynthesis; carbamoyl phosphate from bicarbonate: step 1/1.</text>
</comment>
<dbReference type="PANTHER" id="PTHR11405">
    <property type="entry name" value="CARBAMOYLTRANSFERASE FAMILY MEMBER"/>
    <property type="match status" value="1"/>
</dbReference>
<dbReference type="HAMAP" id="MF_00197">
    <property type="entry name" value="DAP_epimerase"/>
    <property type="match status" value="1"/>
</dbReference>
<feature type="binding site" evidence="16">
    <location>
        <position position="176"/>
    </location>
    <ligand>
        <name>ATP</name>
        <dbReference type="ChEBI" id="CHEBI:30616"/>
        <label>1</label>
    </ligand>
</feature>
<feature type="binding site" evidence="16">
    <location>
        <position position="822"/>
    </location>
    <ligand>
        <name>Mg(2+)</name>
        <dbReference type="ChEBI" id="CHEBI:18420"/>
        <label>3</label>
    </ligand>
</feature>
<evidence type="ECO:0000256" key="6">
    <source>
        <dbReference type="ARBA" id="ARBA00022723"/>
    </source>
</evidence>
<dbReference type="GO" id="GO:0004088">
    <property type="term" value="F:carbamoyl-phosphate synthase (glutamine-hydrolyzing) activity"/>
    <property type="evidence" value="ECO:0007669"/>
    <property type="project" value="UniProtKB-UniRule"/>
</dbReference>
<dbReference type="CDD" id="cd01424">
    <property type="entry name" value="MGS_CPS_II"/>
    <property type="match status" value="1"/>
</dbReference>
<feature type="binding site" evidence="16">
    <location>
        <position position="709"/>
    </location>
    <ligand>
        <name>ATP</name>
        <dbReference type="ChEBI" id="CHEBI:30616"/>
        <label>2</label>
    </ligand>
</feature>
<dbReference type="Pfam" id="PF02142">
    <property type="entry name" value="MGS"/>
    <property type="match status" value="1"/>
</dbReference>
<dbReference type="SUPFAM" id="SSF54506">
    <property type="entry name" value="Diaminopimelate epimerase-like"/>
    <property type="match status" value="2"/>
</dbReference>
<comment type="catalytic activity">
    <reaction evidence="13 16">
        <text>hydrogencarbonate + NH4(+) + 2 ATP = carbamoyl phosphate + 2 ADP + phosphate + 2 H(+)</text>
        <dbReference type="Rhea" id="RHEA:18029"/>
        <dbReference type="ChEBI" id="CHEBI:15378"/>
        <dbReference type="ChEBI" id="CHEBI:17544"/>
        <dbReference type="ChEBI" id="CHEBI:28938"/>
        <dbReference type="ChEBI" id="CHEBI:30616"/>
        <dbReference type="ChEBI" id="CHEBI:43474"/>
        <dbReference type="ChEBI" id="CHEBI:58228"/>
        <dbReference type="ChEBI" id="CHEBI:456216"/>
        <dbReference type="EC" id="6.3.4.16"/>
    </reaction>
</comment>
<feature type="site" description="Could be important to modulate the pK values of the two catalytic cysteine residues" evidence="15">
    <location>
        <position position="1294"/>
    </location>
</feature>
<evidence type="ECO:0000256" key="11">
    <source>
        <dbReference type="ARBA" id="ARBA00022975"/>
    </source>
</evidence>
<dbReference type="SUPFAM" id="SSF52335">
    <property type="entry name" value="Methylglyoxal synthase-like"/>
    <property type="match status" value="1"/>
</dbReference>
<comment type="caution">
    <text evidence="15">Lacks conserved residue(s) required for the propagation of feature annotation.</text>
</comment>
<dbReference type="Proteomes" id="UP000596035">
    <property type="component" value="Chromosome"/>
</dbReference>
<dbReference type="PROSITE" id="PS01326">
    <property type="entry name" value="DAP_EPIMERASE"/>
    <property type="match status" value="1"/>
</dbReference>
<dbReference type="Gene3D" id="3.30.1490.20">
    <property type="entry name" value="ATP-grasp fold, A domain"/>
    <property type="match status" value="1"/>
</dbReference>
<dbReference type="Gene3D" id="3.30.470.20">
    <property type="entry name" value="ATP-grasp fold, B domain"/>
    <property type="match status" value="2"/>
</dbReference>
<feature type="binding site" evidence="16">
    <location>
        <position position="298"/>
    </location>
    <ligand>
        <name>Mg(2+)</name>
        <dbReference type="ChEBI" id="CHEBI:18420"/>
        <label>1</label>
    </ligand>
</feature>
<feature type="binding site" evidence="16">
    <location>
        <position position="781"/>
    </location>
    <ligand>
        <name>ATP</name>
        <dbReference type="ChEBI" id="CHEBI:30616"/>
        <label>2</label>
    </ligand>
</feature>
<dbReference type="InterPro" id="IPR005480">
    <property type="entry name" value="CPSase_lsu_oligo"/>
</dbReference>
<evidence type="ECO:0000256" key="7">
    <source>
        <dbReference type="ARBA" id="ARBA00022737"/>
    </source>
</evidence>
<reference evidence="21 23" key="3">
    <citation type="submission" date="2020-11" db="EMBL/GenBank/DDBJ databases">
        <title>Closed and high quality bacterial genomes of the OMM12 community.</title>
        <authorList>
            <person name="Marbouty M."/>
            <person name="Lamy-Besnier Q."/>
            <person name="Debarbieux L."/>
            <person name="Koszul R."/>
        </authorList>
    </citation>
    <scope>NUCLEOTIDE SEQUENCE [LARGE SCALE GENOMIC DNA]</scope>
    <source>
        <strain evidence="21 23">KB18</strain>
    </source>
</reference>
<keyword evidence="7 16" id="KW-0677">Repeat</keyword>
<keyword evidence="15" id="KW-0413">Isomerase</keyword>
<dbReference type="PROSITE" id="PS51855">
    <property type="entry name" value="MGS"/>
    <property type="match status" value="1"/>
</dbReference>
<keyword evidence="4 16" id="KW-0436">Ligase</keyword>
<dbReference type="GO" id="GO:0004087">
    <property type="term" value="F:carbamoyl-phosphate synthase (ammonia) activity"/>
    <property type="evidence" value="ECO:0007669"/>
    <property type="project" value="UniProtKB-EC"/>
</dbReference>
<evidence type="ECO:0000313" key="23">
    <source>
        <dbReference type="Proteomes" id="UP000596035"/>
    </source>
</evidence>
<feature type="binding site" evidence="16">
    <location>
        <position position="300"/>
    </location>
    <ligand>
        <name>Mg(2+)</name>
        <dbReference type="ChEBI" id="CHEBI:18420"/>
        <label>2</label>
    </ligand>
</feature>
<feature type="binding site" evidence="16">
    <location>
        <position position="822"/>
    </location>
    <ligand>
        <name>ATP</name>
        <dbReference type="ChEBI" id="CHEBI:30616"/>
        <label>2</label>
    </ligand>
</feature>
<feature type="binding site" evidence="16">
    <location>
        <position position="298"/>
    </location>
    <ligand>
        <name>Mn(2+)</name>
        <dbReference type="ChEBI" id="CHEBI:29035"/>
        <label>1</label>
    </ligand>
</feature>
<feature type="region of interest" description="Allosteric domain" evidence="16">
    <location>
        <begin position="932"/>
        <end position="1360"/>
    </location>
</feature>
<keyword evidence="10" id="KW-0460">Magnesium</keyword>
<dbReference type="SUPFAM" id="SSF48108">
    <property type="entry name" value="Carbamoyl phosphate synthetase, large subunit connection domain"/>
    <property type="match status" value="1"/>
</dbReference>
<feature type="binding site" evidence="16">
    <location>
        <position position="242"/>
    </location>
    <ligand>
        <name>ATP</name>
        <dbReference type="ChEBI" id="CHEBI:30616"/>
        <label>1</label>
    </ligand>
</feature>
<dbReference type="FunFam" id="3.40.50.20:FF:000002">
    <property type="entry name" value="Carbamoyl-phosphate synthase large chain"/>
    <property type="match status" value="1"/>
</dbReference>
<feature type="binding site" evidence="16">
    <location>
        <position position="208"/>
    </location>
    <ligand>
        <name>ATP</name>
        <dbReference type="ChEBI" id="CHEBI:30616"/>
        <label>1</label>
    </ligand>
</feature>
<dbReference type="PROSITE" id="PS00866">
    <property type="entry name" value="CPSASE_1"/>
    <property type="match status" value="1"/>
</dbReference>
<feature type="binding site" evidence="16">
    <location>
        <position position="284"/>
    </location>
    <ligand>
        <name>Mn(2+)</name>
        <dbReference type="ChEBI" id="CHEBI:29035"/>
        <label>1</label>
    </ligand>
</feature>
<dbReference type="KEGG" id="amur:ADH66_13245"/>
<dbReference type="SMART" id="SM00851">
    <property type="entry name" value="MGS"/>
    <property type="match status" value="1"/>
</dbReference>
<dbReference type="GO" id="GO:0008837">
    <property type="term" value="F:diaminopimelate epimerase activity"/>
    <property type="evidence" value="ECO:0007669"/>
    <property type="project" value="UniProtKB-UniRule"/>
</dbReference>
<feature type="binding site" evidence="16">
    <location>
        <position position="779"/>
    </location>
    <ligand>
        <name>ATP</name>
        <dbReference type="ChEBI" id="CHEBI:30616"/>
        <label>2</label>
    </ligand>
</feature>
<evidence type="ECO:0000256" key="14">
    <source>
        <dbReference type="ARBA" id="ARBA00048816"/>
    </source>
</evidence>
<dbReference type="NCBIfam" id="TIGR01369">
    <property type="entry name" value="CPSaseII_lrg"/>
    <property type="match status" value="1"/>
</dbReference>
<comment type="function">
    <text evidence="15">Catalyzes the stereoinversion of LL-2,6-diaminopimelate (L,L-DAP) to meso-diaminopimelate (meso-DAP), a precursor of L-lysine and an essential component of the bacterial peptidoglycan.</text>
</comment>
<feature type="binding site" evidence="16">
    <location>
        <position position="284"/>
    </location>
    <ligand>
        <name>ATP</name>
        <dbReference type="ChEBI" id="CHEBI:30616"/>
        <label>1</label>
    </ligand>
</feature>
<dbReference type="Gene3D" id="1.10.1030.10">
    <property type="entry name" value="Carbamoyl-phosphate synthetase, large subunit oligomerisation domain"/>
    <property type="match status" value="1"/>
</dbReference>
<dbReference type="HAMAP" id="MF_01210_B">
    <property type="entry name" value="CPSase_L_chain_B"/>
    <property type="match status" value="1"/>
</dbReference>
<dbReference type="InterPro" id="IPR011607">
    <property type="entry name" value="MGS-like_dom"/>
</dbReference>
<evidence type="ECO:0000256" key="2">
    <source>
        <dbReference type="ARBA" id="ARBA00009799"/>
    </source>
</evidence>
<feature type="binding site" evidence="16">
    <location>
        <position position="298"/>
    </location>
    <ligand>
        <name>Mn(2+)</name>
        <dbReference type="ChEBI" id="CHEBI:29035"/>
        <label>2</label>
    </ligand>
</feature>
<dbReference type="InterPro" id="IPR013815">
    <property type="entry name" value="ATP_grasp_subdomain_1"/>
</dbReference>
<feature type="domain" description="ATP-grasp" evidence="18">
    <location>
        <begin position="133"/>
        <end position="327"/>
    </location>
</feature>
<evidence type="ECO:0000256" key="4">
    <source>
        <dbReference type="ARBA" id="ARBA00022598"/>
    </source>
</evidence>
<feature type="binding site" evidence="16">
    <location>
        <position position="750"/>
    </location>
    <ligand>
        <name>ATP</name>
        <dbReference type="ChEBI" id="CHEBI:30616"/>
        <label>2</label>
    </ligand>
</feature>
<dbReference type="GO" id="GO:0009089">
    <property type="term" value="P:lysine biosynthetic process via diaminopimelate"/>
    <property type="evidence" value="ECO:0007669"/>
    <property type="project" value="UniProtKB-UniRule"/>
</dbReference>
<feature type="binding site" evidence="16">
    <location>
        <position position="782"/>
    </location>
    <ligand>
        <name>ATP</name>
        <dbReference type="ChEBI" id="CHEBI:30616"/>
        <label>2</label>
    </ligand>
</feature>
<accession>A0A1Z2XSW3</accession>
<dbReference type="InterPro" id="IPR005483">
    <property type="entry name" value="CPSase_dom"/>
</dbReference>
<comment type="subunit">
    <text evidence="15">Homodimer.</text>
</comment>
<name>A0A1Z2XSW3_9FIRM</name>
<feature type="binding site" evidence="16">
    <location>
        <position position="834"/>
    </location>
    <ligand>
        <name>Mg(2+)</name>
        <dbReference type="ChEBI" id="CHEBI:18420"/>
        <label>3</label>
    </ligand>
</feature>
<evidence type="ECO:0000259" key="19">
    <source>
        <dbReference type="PROSITE" id="PS51855"/>
    </source>
</evidence>
<keyword evidence="11 16" id="KW-0665">Pyrimidine biosynthesis</keyword>
<dbReference type="InterPro" id="IPR036897">
    <property type="entry name" value="CarbamoylP_synth_lsu_oligo_sf"/>
</dbReference>
<dbReference type="InterPro" id="IPR005479">
    <property type="entry name" value="CPAse_ATP-bd"/>
</dbReference>
<comment type="cofactor">
    <cofactor evidence="16">
        <name>Mg(2+)</name>
        <dbReference type="ChEBI" id="CHEBI:18420"/>
    </cofactor>
    <cofactor evidence="16">
        <name>Mn(2+)</name>
        <dbReference type="ChEBI" id="CHEBI:29035"/>
    </cofactor>
    <text evidence="16">Binds 4 Mg(2+) or Mn(2+) ions per subunit.</text>
</comment>
<dbReference type="FunFam" id="3.30.470.20:FF:000026">
    <property type="entry name" value="Carbamoyl-phosphate synthase large chain"/>
    <property type="match status" value="1"/>
</dbReference>
<keyword evidence="3 16" id="KW-0055">Arginine biosynthesis</keyword>
<dbReference type="InterPro" id="IPR033937">
    <property type="entry name" value="MGS_CPS_CarB"/>
</dbReference>
<keyword evidence="22" id="KW-1185">Reference proteome</keyword>